<dbReference type="Pfam" id="PF03639">
    <property type="entry name" value="Glyco_hydro_81"/>
    <property type="match status" value="1"/>
</dbReference>
<dbReference type="Gramene" id="TVU09395">
    <property type="protein sequence ID" value="TVU09395"/>
    <property type="gene ID" value="EJB05_42867"/>
</dbReference>
<dbReference type="GO" id="GO:0000272">
    <property type="term" value="P:polysaccharide catabolic process"/>
    <property type="evidence" value="ECO:0007669"/>
    <property type="project" value="UniProtKB-KW"/>
</dbReference>
<dbReference type="PROSITE" id="PS52008">
    <property type="entry name" value="GH81"/>
    <property type="match status" value="1"/>
</dbReference>
<dbReference type="EMBL" id="RWGY01000039">
    <property type="protein sequence ID" value="TVU09395.1"/>
    <property type="molecule type" value="Genomic_DNA"/>
</dbReference>
<dbReference type="AlphaFoldDB" id="A0A5J9TDG2"/>
<keyword evidence="7" id="KW-0961">Cell wall biogenesis/degradation</keyword>
<feature type="compositionally biased region" description="Pro residues" evidence="9">
    <location>
        <begin position="93"/>
        <end position="132"/>
    </location>
</feature>
<comment type="caution">
    <text evidence="12">The sequence shown here is derived from an EMBL/GenBank/DDBJ whole genome shotgun (WGS) entry which is preliminary data.</text>
</comment>
<feature type="domain" description="Glycosyl hydrolase family 81 C-terminal" evidence="11">
    <location>
        <begin position="431"/>
        <end position="782"/>
    </location>
</feature>
<dbReference type="Pfam" id="PF17652">
    <property type="entry name" value="Glyco_hydro81C"/>
    <property type="match status" value="1"/>
</dbReference>
<feature type="region of interest" description="Disordered" evidence="9">
    <location>
        <begin position="86"/>
        <end position="135"/>
    </location>
</feature>
<dbReference type="OrthoDB" id="4473401at2759"/>
<dbReference type="Gene3D" id="2.70.98.30">
    <property type="entry name" value="Golgi alpha-mannosidase II, domain 4"/>
    <property type="match status" value="1"/>
</dbReference>
<evidence type="ECO:0000256" key="4">
    <source>
        <dbReference type="ARBA" id="ARBA00022801"/>
    </source>
</evidence>
<dbReference type="EC" id="3.2.1.39" evidence="3"/>
<dbReference type="PANTHER" id="PTHR31983">
    <property type="entry name" value="ENDO-1,3(4)-BETA-GLUCANASE 1"/>
    <property type="match status" value="1"/>
</dbReference>
<dbReference type="InterPro" id="IPR040451">
    <property type="entry name" value="GH81_N"/>
</dbReference>
<dbReference type="InterPro" id="IPR040720">
    <property type="entry name" value="GH81_C"/>
</dbReference>
<dbReference type="PANTHER" id="PTHR31983:SF0">
    <property type="entry name" value="GLUCAN ENDO-1,3-BETA-D-GLUCOSIDASE 2"/>
    <property type="match status" value="1"/>
</dbReference>
<evidence type="ECO:0000256" key="2">
    <source>
        <dbReference type="ARBA" id="ARBA00010730"/>
    </source>
</evidence>
<evidence type="ECO:0000259" key="10">
    <source>
        <dbReference type="Pfam" id="PF03639"/>
    </source>
</evidence>
<dbReference type="InterPro" id="IPR005200">
    <property type="entry name" value="Endo-beta-glucanase"/>
</dbReference>
<dbReference type="Proteomes" id="UP000324897">
    <property type="component" value="Chromosome 3"/>
</dbReference>
<accession>A0A5J9TDG2</accession>
<keyword evidence="8" id="KW-0624">Polysaccharide degradation</keyword>
<evidence type="ECO:0000256" key="3">
    <source>
        <dbReference type="ARBA" id="ARBA00012780"/>
    </source>
</evidence>
<comment type="catalytic activity">
    <reaction evidence="1">
        <text>Hydrolysis of (1-&gt;3)-beta-D-glucosidic linkages in (1-&gt;3)-beta-D-glucans.</text>
        <dbReference type="EC" id="3.2.1.39"/>
    </reaction>
</comment>
<evidence type="ECO:0000313" key="13">
    <source>
        <dbReference type="Proteomes" id="UP000324897"/>
    </source>
</evidence>
<keyword evidence="4" id="KW-0378">Hydrolase</keyword>
<dbReference type="GO" id="GO:0071555">
    <property type="term" value="P:cell wall organization"/>
    <property type="evidence" value="ECO:0007669"/>
    <property type="project" value="UniProtKB-KW"/>
</dbReference>
<gene>
    <name evidence="12" type="ORF">EJB05_42867</name>
</gene>
<evidence type="ECO:0000313" key="12">
    <source>
        <dbReference type="EMBL" id="TVU09395.1"/>
    </source>
</evidence>
<sequence>MILARVTNPTSIWLHLIATTPSKFVTSIASREARSAASFLVHSFSKDTLSVRGQLQYGLIWSLVSKKTKSPMRNWKKKLGHTLSRFLTSKPPFAQPRPRPTEPPPLPPPPAPIPPPPLAMPHGPPAPGPGGPVFPRATSTVLPDPARFFAPGLLNAPLPTNYSFQNFVLKNGDQPEYLHPYSIRSTGGKLTICYPTRNVTPSYIIQTIVADLTISSPSDAAGGDHRVVAFDDLSVTLDVSPSLRAHLVRGCPYVTLTTAQGAGAVDISVASVHAFIEVAPCGDAGAKWRLRMNSGQTFLLYASAPIRLAQTGTSQLSAPGFSGVIRIAYLPDAFMEPVLDRYSGCFPTAGEAALNRPFCVEYHWRKAGPGELLMLAHPLHLRLLSNDSGGVRVLDDFRYRSIDGDLVGVVGDSWVLRTDPVSTTWHSTHGVSENGVDEVVAALRKDVAGLASTPITTTSSYSYGKAIARAARFVLIAEEVGCPDVIPAVQSYLKAAVTPWLDGSFPGNGFLYESKWGGLVTRQGLTNTGADFGFGIFNDHHYHLGYFIYAIAVLAKIDPCWGRKYMPQAYSMVADIMTLSLRPGASFPRLRMFDLWTLHSWAGGLTDLADGRNQESTSEAVNAYYSAALLGLSYGDTHLATLGATLTAFEALAAQTWWHVREGEGIYEEVFSRNNRVLGVLWANKRDSGLWFAPPESKECRLGIQLLPVLPISEALFPDVAFVKELVGWTLPALARDGVWESWKGFVYALEGVYDKEAALAKTRALTGHDDGNSLSNLLWWLHSRPAVVGDAGYGRCCWYRQYCH</sequence>
<evidence type="ECO:0000256" key="7">
    <source>
        <dbReference type="ARBA" id="ARBA00023316"/>
    </source>
</evidence>
<evidence type="ECO:0000256" key="1">
    <source>
        <dbReference type="ARBA" id="ARBA00000382"/>
    </source>
</evidence>
<evidence type="ECO:0000256" key="9">
    <source>
        <dbReference type="SAM" id="MobiDB-lite"/>
    </source>
</evidence>
<dbReference type="GO" id="GO:0042973">
    <property type="term" value="F:glucan endo-1,3-beta-D-glucosidase activity"/>
    <property type="evidence" value="ECO:0007669"/>
    <property type="project" value="UniProtKB-EC"/>
</dbReference>
<keyword evidence="6" id="KW-0326">Glycosidase</keyword>
<name>A0A5J9TDG2_9POAL</name>
<keyword evidence="13" id="KW-1185">Reference proteome</keyword>
<evidence type="ECO:0000256" key="6">
    <source>
        <dbReference type="ARBA" id="ARBA00023295"/>
    </source>
</evidence>
<reference evidence="12 13" key="1">
    <citation type="journal article" date="2019" name="Sci. Rep.">
        <title>A high-quality genome of Eragrostis curvula grass provides insights into Poaceae evolution and supports new strategies to enhance forage quality.</title>
        <authorList>
            <person name="Carballo J."/>
            <person name="Santos B.A.C.M."/>
            <person name="Zappacosta D."/>
            <person name="Garbus I."/>
            <person name="Selva J.P."/>
            <person name="Gallo C.A."/>
            <person name="Diaz A."/>
            <person name="Albertini E."/>
            <person name="Caccamo M."/>
            <person name="Echenique V."/>
        </authorList>
    </citation>
    <scope>NUCLEOTIDE SEQUENCE [LARGE SCALE GENOMIC DNA]</scope>
    <source>
        <strain evidence="13">cv. Victoria</strain>
        <tissue evidence="12">Leaf</tissue>
    </source>
</reference>
<protein>
    <recommendedName>
        <fullName evidence="3">glucan endo-1,3-beta-D-glucosidase</fullName>
        <ecNumber evidence="3">3.2.1.39</ecNumber>
    </recommendedName>
</protein>
<evidence type="ECO:0000256" key="5">
    <source>
        <dbReference type="ARBA" id="ARBA00023277"/>
    </source>
</evidence>
<proteinExistence type="inferred from homology"/>
<organism evidence="12 13">
    <name type="scientific">Eragrostis curvula</name>
    <name type="common">weeping love grass</name>
    <dbReference type="NCBI Taxonomy" id="38414"/>
    <lineage>
        <taxon>Eukaryota</taxon>
        <taxon>Viridiplantae</taxon>
        <taxon>Streptophyta</taxon>
        <taxon>Embryophyta</taxon>
        <taxon>Tracheophyta</taxon>
        <taxon>Spermatophyta</taxon>
        <taxon>Magnoliopsida</taxon>
        <taxon>Liliopsida</taxon>
        <taxon>Poales</taxon>
        <taxon>Poaceae</taxon>
        <taxon>PACMAD clade</taxon>
        <taxon>Chloridoideae</taxon>
        <taxon>Eragrostideae</taxon>
        <taxon>Eragrostidinae</taxon>
        <taxon>Eragrostis</taxon>
    </lineage>
</organism>
<comment type="similarity">
    <text evidence="2">Belongs to the glycosyl hydrolase 81 family.</text>
</comment>
<keyword evidence="5" id="KW-0119">Carbohydrate metabolism</keyword>
<feature type="domain" description="Glycosyl hydrolase family 81 N-terminal" evidence="10">
    <location>
        <begin position="155"/>
        <end position="424"/>
    </location>
</feature>
<dbReference type="GO" id="GO:0052861">
    <property type="term" value="F:endo-1,3(4)-beta-glucanase activity"/>
    <property type="evidence" value="ECO:0007669"/>
    <property type="project" value="InterPro"/>
</dbReference>
<evidence type="ECO:0000256" key="8">
    <source>
        <dbReference type="ARBA" id="ARBA00023326"/>
    </source>
</evidence>
<evidence type="ECO:0000259" key="11">
    <source>
        <dbReference type="Pfam" id="PF17652"/>
    </source>
</evidence>